<dbReference type="AlphaFoldDB" id="A0A160TZV9"/>
<dbReference type="EMBL" id="CZQD01000011">
    <property type="protein sequence ID" value="CUS55794.1"/>
    <property type="molecule type" value="Genomic_DNA"/>
</dbReference>
<dbReference type="PANTHER" id="PTHR23404">
    <property type="entry name" value="MOLYBDOPTERIN SYNTHASE RELATED"/>
    <property type="match status" value="1"/>
</dbReference>
<dbReference type="CDD" id="cd00756">
    <property type="entry name" value="MoaE"/>
    <property type="match status" value="1"/>
</dbReference>
<name>A0A160TZV9_9ZZZZ</name>
<reference evidence="1" key="1">
    <citation type="submission" date="2015-10" db="EMBL/GenBank/DDBJ databases">
        <authorList>
            <person name="Gilbert D.G."/>
        </authorList>
    </citation>
    <scope>NUCLEOTIDE SEQUENCE</scope>
</reference>
<dbReference type="Pfam" id="PF02391">
    <property type="entry name" value="MoaE"/>
    <property type="match status" value="1"/>
</dbReference>
<accession>A0A160TZV9</accession>
<dbReference type="SUPFAM" id="SSF54690">
    <property type="entry name" value="Molybdopterin synthase subunit MoaE"/>
    <property type="match status" value="1"/>
</dbReference>
<sequence>MIRIQSAPLDIESELQAYRLSSPDYGALASFEGYVRSEHGNVTALELQHYPAVTEAEIARFERMARARFDVLDCLIIHRVGRILPSEAIVLVAVLAKHRKPAFEAVDFLMDYLKTSAPFWKKQIGPDGETWIEPRSSDHAAAAAWNKES</sequence>
<dbReference type="InterPro" id="IPR003448">
    <property type="entry name" value="Mopterin_biosynth_MoaE"/>
</dbReference>
<proteinExistence type="predicted"/>
<protein>
    <submittedName>
        <fullName evidence="1">Molybdenum cofactor biosynthesis protein MoaE</fullName>
    </submittedName>
</protein>
<gene>
    <name evidence="1" type="ORF">MGWOODY_Hyp1600</name>
</gene>
<organism evidence="1">
    <name type="scientific">hydrothermal vent metagenome</name>
    <dbReference type="NCBI Taxonomy" id="652676"/>
    <lineage>
        <taxon>unclassified sequences</taxon>
        <taxon>metagenomes</taxon>
        <taxon>ecological metagenomes</taxon>
    </lineage>
</organism>
<dbReference type="GO" id="GO:0006777">
    <property type="term" value="P:Mo-molybdopterin cofactor biosynthetic process"/>
    <property type="evidence" value="ECO:0007669"/>
    <property type="project" value="InterPro"/>
</dbReference>
<dbReference type="InterPro" id="IPR036563">
    <property type="entry name" value="MoaE_sf"/>
</dbReference>
<evidence type="ECO:0000313" key="1">
    <source>
        <dbReference type="EMBL" id="CUS55794.1"/>
    </source>
</evidence>
<dbReference type="Gene3D" id="3.90.1170.40">
    <property type="entry name" value="Molybdopterin biosynthesis MoaE subunit"/>
    <property type="match status" value="1"/>
</dbReference>